<feature type="compositionally biased region" description="Acidic residues" evidence="1">
    <location>
        <begin position="478"/>
        <end position="494"/>
    </location>
</feature>
<dbReference type="OrthoDB" id="27237at2759"/>
<accession>A0A9P4NWS8</accession>
<feature type="region of interest" description="Disordered" evidence="1">
    <location>
        <begin position="378"/>
        <end position="397"/>
    </location>
</feature>
<feature type="region of interest" description="Disordered" evidence="1">
    <location>
        <begin position="509"/>
        <end position="547"/>
    </location>
</feature>
<dbReference type="GO" id="GO:0005634">
    <property type="term" value="C:nucleus"/>
    <property type="evidence" value="ECO:0007669"/>
    <property type="project" value="TreeGrafter"/>
</dbReference>
<protein>
    <submittedName>
        <fullName evidence="2">Regulatory factor Sgt1</fullName>
    </submittedName>
</protein>
<gene>
    <name evidence="2" type="ORF">EJ08DRAFT_647088</name>
</gene>
<dbReference type="PANTHER" id="PTHR13060:SF0">
    <property type="entry name" value="PROTEIN ECDYSONELESS HOMOLOG"/>
    <property type="match status" value="1"/>
</dbReference>
<keyword evidence="3" id="KW-1185">Reference proteome</keyword>
<sequence length="595" mass="67878">MDAPQEDFKWFGEGFDGFPKRLPEDTVEYVIHIINSKLAEAQIRSRLNEILQTANDFTKKLLRDYIWQREAFALTLKREENTWILRGRTNYGDSVSDEWLIVYILRELSRKYPDAWTRVYDSDGEFLLIEAANALPRWLNPEIADNRIWINKGQLRIIPLEKDTPSTRNLTVKQALNFISSTPSELIHSPLLEEEAFYRIRNYPDTIQDSLHHSQMTIPRRLAYILHQNPSYISPAIEAFYLRDPISLRPLQALNSKALILPPKDFVTTIVRFNKVGFAQLKSQEYPPPPTWKDEMPKVGPSKAEMGMKLTCGFEMMLSDPQNKDKKAVREIRLLLEDLDNGEERLPADAEISTWNQKEDDESWLDINFEDFEKELAGKNNPKATDDSTGFGDKAAQGNLRKMVERFEKFMNDEDAGAEGAEMDEMDLDDDEEEDSEGSDIVSDGEDKDVSFDEKEFAKMMREMMGLPPDEATRDGADGDLSDVEEVESEDEGEEIRKLSEAMEAELNEHGALNLDPTPRKIQATRGGKGKDKVKEANGDDGSDEEELDIDFNLAKNMLESFKGQSGMAGPAGNLMGLLDIKFPRDEPGKDEKRK</sequence>
<dbReference type="AlphaFoldDB" id="A0A9P4NWS8"/>
<evidence type="ECO:0000256" key="1">
    <source>
        <dbReference type="SAM" id="MobiDB-lite"/>
    </source>
</evidence>
<reference evidence="2" key="1">
    <citation type="journal article" date="2020" name="Stud. Mycol.">
        <title>101 Dothideomycetes genomes: a test case for predicting lifestyles and emergence of pathogens.</title>
        <authorList>
            <person name="Haridas S."/>
            <person name="Albert R."/>
            <person name="Binder M."/>
            <person name="Bloem J."/>
            <person name="Labutti K."/>
            <person name="Salamov A."/>
            <person name="Andreopoulos B."/>
            <person name="Baker S."/>
            <person name="Barry K."/>
            <person name="Bills G."/>
            <person name="Bluhm B."/>
            <person name="Cannon C."/>
            <person name="Castanera R."/>
            <person name="Culley D."/>
            <person name="Daum C."/>
            <person name="Ezra D."/>
            <person name="Gonzalez J."/>
            <person name="Henrissat B."/>
            <person name="Kuo A."/>
            <person name="Liang C."/>
            <person name="Lipzen A."/>
            <person name="Lutzoni F."/>
            <person name="Magnuson J."/>
            <person name="Mondo S."/>
            <person name="Nolan M."/>
            <person name="Ohm R."/>
            <person name="Pangilinan J."/>
            <person name="Park H.-J."/>
            <person name="Ramirez L."/>
            <person name="Alfaro M."/>
            <person name="Sun H."/>
            <person name="Tritt A."/>
            <person name="Yoshinaga Y."/>
            <person name="Zwiers L.-H."/>
            <person name="Turgeon B."/>
            <person name="Goodwin S."/>
            <person name="Spatafora J."/>
            <person name="Crous P."/>
            <person name="Grigoriev I."/>
        </authorList>
    </citation>
    <scope>NUCLEOTIDE SEQUENCE</scope>
    <source>
        <strain evidence="2">CBS 130266</strain>
    </source>
</reference>
<feature type="region of interest" description="Disordered" evidence="1">
    <location>
        <begin position="412"/>
        <end position="453"/>
    </location>
</feature>
<feature type="region of interest" description="Disordered" evidence="1">
    <location>
        <begin position="467"/>
        <end position="496"/>
    </location>
</feature>
<feature type="compositionally biased region" description="Acidic residues" evidence="1">
    <location>
        <begin position="413"/>
        <end position="447"/>
    </location>
</feature>
<feature type="compositionally biased region" description="Basic and acidic residues" evidence="1">
    <location>
        <begin position="529"/>
        <end position="538"/>
    </location>
</feature>
<proteinExistence type="predicted"/>
<evidence type="ECO:0000313" key="3">
    <source>
        <dbReference type="Proteomes" id="UP000800235"/>
    </source>
</evidence>
<organism evidence="2 3">
    <name type="scientific">Tothia fuscella</name>
    <dbReference type="NCBI Taxonomy" id="1048955"/>
    <lineage>
        <taxon>Eukaryota</taxon>
        <taxon>Fungi</taxon>
        <taxon>Dikarya</taxon>
        <taxon>Ascomycota</taxon>
        <taxon>Pezizomycotina</taxon>
        <taxon>Dothideomycetes</taxon>
        <taxon>Pleosporomycetidae</taxon>
        <taxon>Venturiales</taxon>
        <taxon>Cylindrosympodiaceae</taxon>
        <taxon>Tothia</taxon>
    </lineage>
</organism>
<name>A0A9P4NWS8_9PEZI</name>
<comment type="caution">
    <text evidence="2">The sequence shown here is derived from an EMBL/GenBank/DDBJ whole genome shotgun (WGS) entry which is preliminary data.</text>
</comment>
<dbReference type="InterPro" id="IPR010770">
    <property type="entry name" value="Ecd"/>
</dbReference>
<dbReference type="Pfam" id="PF07093">
    <property type="entry name" value="SGT1"/>
    <property type="match status" value="1"/>
</dbReference>
<dbReference type="Proteomes" id="UP000800235">
    <property type="component" value="Unassembled WGS sequence"/>
</dbReference>
<dbReference type="PANTHER" id="PTHR13060">
    <property type="entry name" value="SGT1 PROTEIN HSGT1 SUPPRESSOR OF GCR2"/>
    <property type="match status" value="1"/>
</dbReference>
<evidence type="ECO:0000313" key="2">
    <source>
        <dbReference type="EMBL" id="KAF2433795.1"/>
    </source>
</evidence>
<dbReference type="EMBL" id="MU007019">
    <property type="protein sequence ID" value="KAF2433795.1"/>
    <property type="molecule type" value="Genomic_DNA"/>
</dbReference>